<name>A0A4Q9KT53_9MICR</name>
<evidence type="ECO:0000313" key="1">
    <source>
        <dbReference type="EMBL" id="TBT97370.1"/>
    </source>
</evidence>
<dbReference type="Proteomes" id="UP000293045">
    <property type="component" value="Unassembled WGS sequence"/>
</dbReference>
<proteinExistence type="predicted"/>
<gene>
    <name evidence="1" type="ORF">CWI39_2994p0010</name>
</gene>
<protein>
    <submittedName>
        <fullName evidence="1">Uncharacterized protein</fullName>
    </submittedName>
</protein>
<sequence length="57" mass="6847">MYFPVSPQLQPSIERHYYIKSNTNHKNLRKSLGQNYIVVIYTKSKKKKLWGFFGQKL</sequence>
<dbReference type="AlphaFoldDB" id="A0A4Q9KT53"/>
<dbReference type="EMBL" id="PIXR01002994">
    <property type="protein sequence ID" value="TBT97370.1"/>
    <property type="molecule type" value="Genomic_DNA"/>
</dbReference>
<evidence type="ECO:0000313" key="2">
    <source>
        <dbReference type="Proteomes" id="UP000293045"/>
    </source>
</evidence>
<reference evidence="1 2" key="1">
    <citation type="submission" date="2017-12" db="EMBL/GenBank/DDBJ databases">
        <authorList>
            <person name="Pombert J.-F."/>
            <person name="Haag K.L."/>
            <person name="Ebert D."/>
        </authorList>
    </citation>
    <scope>NUCLEOTIDE SEQUENCE [LARGE SCALE GENOMIC DNA]</scope>
    <source>
        <strain evidence="1">IL-BN-2</strain>
    </source>
</reference>
<comment type="caution">
    <text evidence="1">The sequence shown here is derived from an EMBL/GenBank/DDBJ whole genome shotgun (WGS) entry which is preliminary data.</text>
</comment>
<organism evidence="1 2">
    <name type="scientific">Hamiltosporidium magnivora</name>
    <dbReference type="NCBI Taxonomy" id="148818"/>
    <lineage>
        <taxon>Eukaryota</taxon>
        <taxon>Fungi</taxon>
        <taxon>Fungi incertae sedis</taxon>
        <taxon>Microsporidia</taxon>
        <taxon>Dubosqiidae</taxon>
        <taxon>Hamiltosporidium</taxon>
    </lineage>
</organism>
<dbReference type="VEuPathDB" id="MicrosporidiaDB:CWI39_2994p0010"/>
<accession>A0A4Q9KT53</accession>